<feature type="domain" description="TonB-dependent transporter Oar-like beta-barrel" evidence="9">
    <location>
        <begin position="243"/>
        <end position="310"/>
    </location>
</feature>
<dbReference type="Gene3D" id="2.40.170.20">
    <property type="entry name" value="TonB-dependent receptor, beta-barrel domain"/>
    <property type="match status" value="1"/>
</dbReference>
<dbReference type="GO" id="GO:0015344">
    <property type="term" value="F:siderophore uptake transmembrane transporter activity"/>
    <property type="evidence" value="ECO:0007669"/>
    <property type="project" value="TreeGrafter"/>
</dbReference>
<dbReference type="GO" id="GO:0044718">
    <property type="term" value="P:siderophore transmembrane transport"/>
    <property type="evidence" value="ECO:0007669"/>
    <property type="project" value="TreeGrafter"/>
</dbReference>
<dbReference type="InterPro" id="IPR057601">
    <property type="entry name" value="Oar-like_b-barrel"/>
</dbReference>
<dbReference type="PANTHER" id="PTHR30069">
    <property type="entry name" value="TONB-DEPENDENT OUTER MEMBRANE RECEPTOR"/>
    <property type="match status" value="1"/>
</dbReference>
<evidence type="ECO:0000313" key="11">
    <source>
        <dbReference type="Proteomes" id="UP000565521"/>
    </source>
</evidence>
<evidence type="ECO:0000256" key="3">
    <source>
        <dbReference type="ARBA" id="ARBA00022452"/>
    </source>
</evidence>
<dbReference type="InterPro" id="IPR036942">
    <property type="entry name" value="Beta-barrel_TonB_sf"/>
</dbReference>
<dbReference type="InterPro" id="IPR037066">
    <property type="entry name" value="Plug_dom_sf"/>
</dbReference>
<keyword evidence="7" id="KW-0732">Signal</keyword>
<name>A0A7Y7PRH4_9BACT</name>
<dbReference type="Gene3D" id="2.170.130.10">
    <property type="entry name" value="TonB-dependent receptor, plug domain"/>
    <property type="match status" value="1"/>
</dbReference>
<dbReference type="Pfam" id="PF25183">
    <property type="entry name" value="OMP_b-brl_4"/>
    <property type="match status" value="2"/>
</dbReference>
<evidence type="ECO:0000256" key="1">
    <source>
        <dbReference type="ARBA" id="ARBA00004571"/>
    </source>
</evidence>
<dbReference type="SUPFAM" id="SSF56935">
    <property type="entry name" value="Porins"/>
    <property type="match status" value="1"/>
</dbReference>
<keyword evidence="2" id="KW-0813">Transport</keyword>
<dbReference type="InterPro" id="IPR008969">
    <property type="entry name" value="CarboxyPept-like_regulatory"/>
</dbReference>
<dbReference type="Pfam" id="PF13620">
    <property type="entry name" value="CarboxypepD_reg"/>
    <property type="match status" value="1"/>
</dbReference>
<evidence type="ECO:0000256" key="6">
    <source>
        <dbReference type="ARBA" id="ARBA00023237"/>
    </source>
</evidence>
<protein>
    <submittedName>
        <fullName evidence="10">TonB-dependent receptor</fullName>
    </submittedName>
</protein>
<reference evidence="10 11" key="1">
    <citation type="submission" date="2020-05" db="EMBL/GenBank/DDBJ databases">
        <title>Hymenobacter terrestris sp. nov. and Hymenobacter lapidiphilus sp. nov., isolated from regoliths in Antarctica.</title>
        <authorList>
            <person name="Sedlacek I."/>
            <person name="Pantucek R."/>
            <person name="Zeman M."/>
            <person name="Holochova P."/>
            <person name="Kralova S."/>
            <person name="Stankova E."/>
            <person name="Sedo O."/>
            <person name="Micenkova L."/>
            <person name="Svec P."/>
            <person name="Gupta V."/>
            <person name="Sood U."/>
            <person name="Korpole U.S."/>
            <person name="Lal R."/>
        </authorList>
    </citation>
    <scope>NUCLEOTIDE SEQUENCE [LARGE SCALE GENOMIC DNA]</scope>
    <source>
        <strain evidence="10 11">P5342</strain>
    </source>
</reference>
<evidence type="ECO:0000256" key="5">
    <source>
        <dbReference type="ARBA" id="ARBA00023136"/>
    </source>
</evidence>
<keyword evidence="11" id="KW-1185">Reference proteome</keyword>
<dbReference type="EMBL" id="JABKAU010000034">
    <property type="protein sequence ID" value="NVO32658.1"/>
    <property type="molecule type" value="Genomic_DNA"/>
</dbReference>
<feature type="domain" description="TonB-dependent transporter Oar-like beta-barrel" evidence="9">
    <location>
        <begin position="320"/>
        <end position="991"/>
    </location>
</feature>
<keyword evidence="10" id="KW-0675">Receptor</keyword>
<evidence type="ECO:0000256" key="7">
    <source>
        <dbReference type="SAM" id="SignalP"/>
    </source>
</evidence>
<sequence length="1055" mass="115436">MRRHLYASVALLPMALVSAHTAWAQVTTSAMSGVVTDKSGEGLPGATVIAVHTPTNTQYVAPTNSEGRFNIQGMRVGGPYTVRVTFVGYKESVRENIFLTLGQNLRLDVNLNESEQTLGEVVVTGTQDRNINAGRTGAATTVSREQIQRLPTLSRSITDFVRLSPQSNGGGSSSIGGANNRYNNITIDGAVNNDVFGLSGSGTPGGQTGTSPISLDAIQEIQVVVAPYDVKLGNFTGGGVNAVTRSGTNDLSASVYAFGRNEKLVGKSVTEPRTKATDFYRYQTGARVGGAVVRDKVFFFVNAEIDRRSSPLGFDLGTAASQIDPVVAKTIADRALSKYGYDVGNYGSETLLTESTKIFGRLDFNLNQNNQLTIRHNFIDAFDDAIGRSNTSLQYGNNAYRISSKTNSSVLELNSRLGKFSNNLLLSYQTVRDSRDVPGTLFPTFEINEGGNRYTLGTQRSSGFNSLNQDIFEFTDNLTRAFGKHTVTLGTHNEFFKFNNLFINNGVGYYQFNTLADFLNERPNRLQAAYATRDGGAAQFSAMQFGAYIQDEFSPIENLRLTAGLRVDAPFFFDKPGFNQGVTTTFPGIRTDELPNGQLLFAPRLGFNWDVNNDARLQLRGGTGIFSGRVPFVFLSNNFTNSGLIQGAVDARPTGTGANTVYPTIVTDPSQIPTVFAGSVSPRSEINVSNKDFKLPQVWRTNLAVDFRLPGDVIATLEGIYSKTLNDIYYQNINLVAPTGRLAGPDQRPFYPNARQVNSKDYTNVLLLDNTNKGYRYNVTGQLQKNFINGINTSASYTYGVSKEVNSGASSTALSNWQFNQVQFDPNNPELGFSRNDQRHRVLLTGGYTFRYAGDKLSTNISVIYEGLAGAPIAYVYGLGGRDINNDGAFANDLIYIPRDVRNPAEIRLVKSGSSDTRSIEEIQNQLDAFIENDPYLRSNRGQYAERFAGRTPWTNQVDVRIAQNINFLAGGQKNSFQITLDVQNVGNLVNKDWGRQYFVNNSAVELLRVESAAAGAQPTISFPATFAANGNRGYSESFFGSRWQGQLGLRYSFN</sequence>
<dbReference type="AlphaFoldDB" id="A0A7Y7PRH4"/>
<evidence type="ECO:0000259" key="9">
    <source>
        <dbReference type="Pfam" id="PF25183"/>
    </source>
</evidence>
<feature type="signal peptide" evidence="7">
    <location>
        <begin position="1"/>
        <end position="24"/>
    </location>
</feature>
<dbReference type="Pfam" id="PF07715">
    <property type="entry name" value="Plug"/>
    <property type="match status" value="1"/>
</dbReference>
<dbReference type="InterPro" id="IPR039426">
    <property type="entry name" value="TonB-dep_rcpt-like"/>
</dbReference>
<feature type="domain" description="TonB-dependent receptor plug" evidence="8">
    <location>
        <begin position="136"/>
        <end position="240"/>
    </location>
</feature>
<evidence type="ECO:0000313" key="10">
    <source>
        <dbReference type="EMBL" id="NVO32658.1"/>
    </source>
</evidence>
<dbReference type="InterPro" id="IPR012910">
    <property type="entry name" value="Plug_dom"/>
</dbReference>
<dbReference type="GO" id="GO:0009279">
    <property type="term" value="C:cell outer membrane"/>
    <property type="evidence" value="ECO:0007669"/>
    <property type="project" value="UniProtKB-SubCell"/>
</dbReference>
<keyword evidence="5" id="KW-0472">Membrane</keyword>
<dbReference type="RefSeq" id="WP_176909527.1">
    <property type="nucleotide sequence ID" value="NZ_JABKAU010000034.1"/>
</dbReference>
<organism evidence="10 11">
    <name type="scientific">Hymenobacter lapidiphilus</name>
    <dbReference type="NCBI Taxonomy" id="2608003"/>
    <lineage>
        <taxon>Bacteria</taxon>
        <taxon>Pseudomonadati</taxon>
        <taxon>Bacteroidota</taxon>
        <taxon>Cytophagia</taxon>
        <taxon>Cytophagales</taxon>
        <taxon>Hymenobacteraceae</taxon>
        <taxon>Hymenobacter</taxon>
    </lineage>
</organism>
<comment type="subcellular location">
    <subcellularLocation>
        <location evidence="1">Cell outer membrane</location>
        <topology evidence="1">Multi-pass membrane protein</topology>
    </subcellularLocation>
</comment>
<dbReference type="Gene3D" id="2.60.40.1120">
    <property type="entry name" value="Carboxypeptidase-like, regulatory domain"/>
    <property type="match status" value="1"/>
</dbReference>
<dbReference type="Proteomes" id="UP000565521">
    <property type="component" value="Unassembled WGS sequence"/>
</dbReference>
<dbReference type="SUPFAM" id="SSF49464">
    <property type="entry name" value="Carboxypeptidase regulatory domain-like"/>
    <property type="match status" value="1"/>
</dbReference>
<evidence type="ECO:0000259" key="8">
    <source>
        <dbReference type="Pfam" id="PF07715"/>
    </source>
</evidence>
<keyword evidence="6" id="KW-0998">Cell outer membrane</keyword>
<feature type="chain" id="PRO_5030851223" evidence="7">
    <location>
        <begin position="25"/>
        <end position="1055"/>
    </location>
</feature>
<gene>
    <name evidence="10" type="ORF">HW554_15685</name>
</gene>
<evidence type="ECO:0000256" key="4">
    <source>
        <dbReference type="ARBA" id="ARBA00022692"/>
    </source>
</evidence>
<evidence type="ECO:0000256" key="2">
    <source>
        <dbReference type="ARBA" id="ARBA00022448"/>
    </source>
</evidence>
<keyword evidence="3" id="KW-1134">Transmembrane beta strand</keyword>
<keyword evidence="4" id="KW-0812">Transmembrane</keyword>
<accession>A0A7Y7PRH4</accession>
<comment type="caution">
    <text evidence="10">The sequence shown here is derived from an EMBL/GenBank/DDBJ whole genome shotgun (WGS) entry which is preliminary data.</text>
</comment>
<dbReference type="PANTHER" id="PTHR30069:SF46">
    <property type="entry name" value="OAR PROTEIN"/>
    <property type="match status" value="1"/>
</dbReference>
<proteinExistence type="predicted"/>